<dbReference type="EMBL" id="LSYV01000113">
    <property type="protein sequence ID" value="KXZ42886.1"/>
    <property type="molecule type" value="Genomic_DNA"/>
</dbReference>
<dbReference type="InterPro" id="IPR052394">
    <property type="entry name" value="LRR-containing"/>
</dbReference>
<protein>
    <submittedName>
        <fullName evidence="3">Uncharacterized protein</fullName>
    </submittedName>
</protein>
<evidence type="ECO:0000256" key="2">
    <source>
        <dbReference type="SAM" id="MobiDB-lite"/>
    </source>
</evidence>
<dbReference type="AlphaFoldDB" id="A0A150FZ40"/>
<dbReference type="STRING" id="33097.A0A150FZ40"/>
<dbReference type="Gene3D" id="3.80.10.10">
    <property type="entry name" value="Ribonuclease Inhibitor"/>
    <property type="match status" value="1"/>
</dbReference>
<dbReference type="GO" id="GO:0005930">
    <property type="term" value="C:axoneme"/>
    <property type="evidence" value="ECO:0007669"/>
    <property type="project" value="UniProtKB-SubCell"/>
</dbReference>
<dbReference type="InterPro" id="IPR032675">
    <property type="entry name" value="LRR_dom_sf"/>
</dbReference>
<dbReference type="SUPFAM" id="SSF52047">
    <property type="entry name" value="RNI-like"/>
    <property type="match status" value="1"/>
</dbReference>
<comment type="caution">
    <text evidence="3">The sequence shown here is derived from an EMBL/GenBank/DDBJ whole genome shotgun (WGS) entry which is preliminary data.</text>
</comment>
<evidence type="ECO:0000313" key="3">
    <source>
        <dbReference type="EMBL" id="KXZ42886.1"/>
    </source>
</evidence>
<dbReference type="Pfam" id="PF13516">
    <property type="entry name" value="LRR_6"/>
    <property type="match status" value="3"/>
</dbReference>
<gene>
    <name evidence="3" type="ORF">GPECTOR_113g298</name>
</gene>
<dbReference type="InterPro" id="IPR001611">
    <property type="entry name" value="Leu-rich_rpt"/>
</dbReference>
<dbReference type="PANTHER" id="PTHR24114:SF2">
    <property type="entry name" value="F-BOX DOMAIN-CONTAINING PROTEIN-RELATED"/>
    <property type="match status" value="1"/>
</dbReference>
<organism evidence="3 4">
    <name type="scientific">Gonium pectorale</name>
    <name type="common">Green alga</name>
    <dbReference type="NCBI Taxonomy" id="33097"/>
    <lineage>
        <taxon>Eukaryota</taxon>
        <taxon>Viridiplantae</taxon>
        <taxon>Chlorophyta</taxon>
        <taxon>core chlorophytes</taxon>
        <taxon>Chlorophyceae</taxon>
        <taxon>CS clade</taxon>
        <taxon>Chlamydomonadales</taxon>
        <taxon>Volvocaceae</taxon>
        <taxon>Gonium</taxon>
    </lineage>
</organism>
<accession>A0A150FZ40</accession>
<dbReference type="Proteomes" id="UP000075714">
    <property type="component" value="Unassembled WGS sequence"/>
</dbReference>
<keyword evidence="4" id="KW-1185">Reference proteome</keyword>
<feature type="compositionally biased region" description="Low complexity" evidence="2">
    <location>
        <begin position="9"/>
        <end position="24"/>
    </location>
</feature>
<feature type="region of interest" description="Disordered" evidence="2">
    <location>
        <begin position="1"/>
        <end position="27"/>
    </location>
</feature>
<dbReference type="PANTHER" id="PTHR24114">
    <property type="entry name" value="LEUCINE RICH REPEAT FAMILY PROTEIN"/>
    <property type="match status" value="1"/>
</dbReference>
<dbReference type="OrthoDB" id="120976at2759"/>
<sequence>MNGVASTSRQQQQQPARQQQQQQGQREEYVVDNMEGVALTGSASLPKYRSTGRDLILGTIFKTAWVTALGGGMECGSIWERKSRISLIYAAFMLAVLNVVDKFIRLSLADPWLHPLNQDGYPLLYMRSNAARLPRALMLDFVFRCSGGRRAGGGSKGAGRGCAGLLEVLNEDSVLERLDLSGCDVGVDGAAALGACLKSNKGLRVLVLANTRLGPQGVDSICKGVSRNATLRELDLSRSGCDDKGAGHLAQALQSNNTLEKLNVGNNRITDTGAKLLADALQVGGEDAGAATPKHGLRCSP</sequence>
<evidence type="ECO:0000313" key="4">
    <source>
        <dbReference type="Proteomes" id="UP000075714"/>
    </source>
</evidence>
<dbReference type="SMART" id="SM00368">
    <property type="entry name" value="LRR_RI"/>
    <property type="match status" value="4"/>
</dbReference>
<reference evidence="4" key="1">
    <citation type="journal article" date="2016" name="Nat. Commun.">
        <title>The Gonium pectorale genome demonstrates co-option of cell cycle regulation during the evolution of multicellularity.</title>
        <authorList>
            <person name="Hanschen E.R."/>
            <person name="Marriage T.N."/>
            <person name="Ferris P.J."/>
            <person name="Hamaji T."/>
            <person name="Toyoda A."/>
            <person name="Fujiyama A."/>
            <person name="Neme R."/>
            <person name="Noguchi H."/>
            <person name="Minakuchi Y."/>
            <person name="Suzuki M."/>
            <person name="Kawai-Toyooka H."/>
            <person name="Smith D.R."/>
            <person name="Sparks H."/>
            <person name="Anderson J."/>
            <person name="Bakaric R."/>
            <person name="Luria V."/>
            <person name="Karger A."/>
            <person name="Kirschner M.W."/>
            <person name="Durand P.M."/>
            <person name="Michod R.E."/>
            <person name="Nozaki H."/>
            <person name="Olson B.J."/>
        </authorList>
    </citation>
    <scope>NUCLEOTIDE SEQUENCE [LARGE SCALE GENOMIC DNA]</scope>
    <source>
        <strain evidence="4">NIES-2863</strain>
    </source>
</reference>
<name>A0A150FZ40_GONPE</name>
<proteinExistence type="predicted"/>
<evidence type="ECO:0000256" key="1">
    <source>
        <dbReference type="ARBA" id="ARBA00004430"/>
    </source>
</evidence>
<comment type="subcellular location">
    <subcellularLocation>
        <location evidence="1">Cytoplasm</location>
        <location evidence="1">Cytoskeleton</location>
        <location evidence="1">Cilium axoneme</location>
    </subcellularLocation>
</comment>